<dbReference type="GO" id="GO:0000166">
    <property type="term" value="F:nucleotide binding"/>
    <property type="evidence" value="ECO:0007669"/>
    <property type="project" value="InterPro"/>
</dbReference>
<dbReference type="InterPro" id="IPR000683">
    <property type="entry name" value="Gfo/Idh/MocA-like_OxRdtase_N"/>
</dbReference>
<evidence type="ECO:0000259" key="2">
    <source>
        <dbReference type="Pfam" id="PF22725"/>
    </source>
</evidence>
<proteinExistence type="predicted"/>
<dbReference type="AlphaFoldDB" id="A0A7X2H7X0"/>
<protein>
    <submittedName>
        <fullName evidence="3">Gfo/Idh/MocA family oxidoreductase</fullName>
    </submittedName>
</protein>
<evidence type="ECO:0000313" key="3">
    <source>
        <dbReference type="EMBL" id="MRN55157.1"/>
    </source>
</evidence>
<dbReference type="Gene3D" id="3.30.360.10">
    <property type="entry name" value="Dihydrodipicolinate Reductase, domain 2"/>
    <property type="match status" value="1"/>
</dbReference>
<gene>
    <name evidence="3" type="ORF">GJB61_19435</name>
</gene>
<dbReference type="SUPFAM" id="SSF55347">
    <property type="entry name" value="Glyceraldehyde-3-phosphate dehydrogenase-like, C-terminal domain"/>
    <property type="match status" value="1"/>
</dbReference>
<comment type="caution">
    <text evidence="3">The sequence shown here is derived from an EMBL/GenBank/DDBJ whole genome shotgun (WGS) entry which is preliminary data.</text>
</comment>
<evidence type="ECO:0000313" key="4">
    <source>
        <dbReference type="Proteomes" id="UP000463051"/>
    </source>
</evidence>
<keyword evidence="4" id="KW-1185">Reference proteome</keyword>
<dbReference type="PANTHER" id="PTHR43708">
    <property type="entry name" value="CONSERVED EXPRESSED OXIDOREDUCTASE (EUROFUNG)"/>
    <property type="match status" value="1"/>
</dbReference>
<name>A0A7X2H7X0_9BACL</name>
<dbReference type="EMBL" id="WJXB01000007">
    <property type="protein sequence ID" value="MRN55157.1"/>
    <property type="molecule type" value="Genomic_DNA"/>
</dbReference>
<feature type="domain" description="Gfo/Idh/MocA-like oxidoreductase N-terminal" evidence="1">
    <location>
        <begin position="6"/>
        <end position="123"/>
    </location>
</feature>
<dbReference type="InterPro" id="IPR036291">
    <property type="entry name" value="NAD(P)-bd_dom_sf"/>
</dbReference>
<dbReference type="RefSeq" id="WP_154120657.1">
    <property type="nucleotide sequence ID" value="NZ_WJXB01000007.1"/>
</dbReference>
<accession>A0A7X2H7X0</accession>
<dbReference type="SUPFAM" id="SSF51735">
    <property type="entry name" value="NAD(P)-binding Rossmann-fold domains"/>
    <property type="match status" value="1"/>
</dbReference>
<dbReference type="PANTHER" id="PTHR43708:SF8">
    <property type="entry name" value="OXIDOREDUCTASE"/>
    <property type="match status" value="1"/>
</dbReference>
<evidence type="ECO:0000259" key="1">
    <source>
        <dbReference type="Pfam" id="PF01408"/>
    </source>
</evidence>
<feature type="domain" description="GFO/IDH/MocA-like oxidoreductase" evidence="2">
    <location>
        <begin position="134"/>
        <end position="253"/>
    </location>
</feature>
<dbReference type="InterPro" id="IPR051317">
    <property type="entry name" value="Gfo/Idh/MocA_oxidoreduct"/>
</dbReference>
<organism evidence="3 4">
    <name type="scientific">Paenibacillus monticola</name>
    <dbReference type="NCBI Taxonomy" id="2666075"/>
    <lineage>
        <taxon>Bacteria</taxon>
        <taxon>Bacillati</taxon>
        <taxon>Bacillota</taxon>
        <taxon>Bacilli</taxon>
        <taxon>Bacillales</taxon>
        <taxon>Paenibacillaceae</taxon>
        <taxon>Paenibacillus</taxon>
    </lineage>
</organism>
<dbReference type="Pfam" id="PF01408">
    <property type="entry name" value="GFO_IDH_MocA"/>
    <property type="match status" value="1"/>
</dbReference>
<sequence>MTAQYRVAIAGCGGMANEWIEYALKRQDIEIVALVDIRLESAEVMAEKHGISCLKFTDLKQAIQETAANLVFDVTIPASHFTIATTALELDCDVFGEKPLAETMEQCNQIVALAERTGNTHAVMQNRRYEPRIRSLRNLITSDTIGRTGYIGANFFLAPHFGGFREVMNSPLLLDMAIHTFDQARFISGANPVTVYCQEFNPPGSWYEGNAAAICIFEMSDGSVFCYQGSWCAEGAPTSWEASWRITGEKGTAIWDGLGIPYAEVVAAGDQSGKFVRDYERIEGQTVEMNSTFHHGCLDEMFLSLAEQRPAETDCRDNRYSMAMVLGALESAKQGRKIELADFMSSHLREKSYRD</sequence>
<dbReference type="Pfam" id="PF22725">
    <property type="entry name" value="GFO_IDH_MocA_C3"/>
    <property type="match status" value="1"/>
</dbReference>
<dbReference type="Proteomes" id="UP000463051">
    <property type="component" value="Unassembled WGS sequence"/>
</dbReference>
<dbReference type="InterPro" id="IPR055170">
    <property type="entry name" value="GFO_IDH_MocA-like_dom"/>
</dbReference>
<reference evidence="3 4" key="1">
    <citation type="submission" date="2019-11" db="EMBL/GenBank/DDBJ databases">
        <title>Paenibacillus monticola sp. nov., a novel PGPR strain isolated from mountain sample in China.</title>
        <authorList>
            <person name="Zhao Q."/>
            <person name="Li H.-P."/>
            <person name="Zhang J.-L."/>
        </authorList>
    </citation>
    <scope>NUCLEOTIDE SEQUENCE [LARGE SCALE GENOMIC DNA]</scope>
    <source>
        <strain evidence="3 4">LC-T2</strain>
    </source>
</reference>
<dbReference type="Gene3D" id="3.40.50.720">
    <property type="entry name" value="NAD(P)-binding Rossmann-like Domain"/>
    <property type="match status" value="1"/>
</dbReference>